<dbReference type="EMBL" id="PGTZ01000007">
    <property type="protein sequence ID" value="PJI93761.1"/>
    <property type="molecule type" value="Genomic_DNA"/>
</dbReference>
<keyword evidence="3" id="KW-1185">Reference proteome</keyword>
<proteinExistence type="predicted"/>
<feature type="transmembrane region" description="Helical" evidence="1">
    <location>
        <begin position="120"/>
        <end position="137"/>
    </location>
</feature>
<evidence type="ECO:0000313" key="3">
    <source>
        <dbReference type="Proteomes" id="UP000231586"/>
    </source>
</evidence>
<keyword evidence="1" id="KW-0472">Membrane</keyword>
<organism evidence="2 3">
    <name type="scientific">Luteimicrobium subarcticum</name>
    <dbReference type="NCBI Taxonomy" id="620910"/>
    <lineage>
        <taxon>Bacteria</taxon>
        <taxon>Bacillati</taxon>
        <taxon>Actinomycetota</taxon>
        <taxon>Actinomycetes</taxon>
        <taxon>Micrococcales</taxon>
        <taxon>Luteimicrobium</taxon>
    </lineage>
</organism>
<accession>A0A2M8WS43</accession>
<keyword evidence="1" id="KW-1133">Transmembrane helix</keyword>
<gene>
    <name evidence="2" type="ORF">CLV34_1236</name>
</gene>
<reference evidence="2 3" key="1">
    <citation type="submission" date="2017-11" db="EMBL/GenBank/DDBJ databases">
        <title>Genomic Encyclopedia of Archaeal and Bacterial Type Strains, Phase II (KMG-II): From Individual Species to Whole Genera.</title>
        <authorList>
            <person name="Goeker M."/>
        </authorList>
    </citation>
    <scope>NUCLEOTIDE SEQUENCE [LARGE SCALE GENOMIC DNA]</scope>
    <source>
        <strain evidence="2 3">DSM 22413</strain>
    </source>
</reference>
<feature type="transmembrane region" description="Helical" evidence="1">
    <location>
        <begin position="87"/>
        <end position="108"/>
    </location>
</feature>
<feature type="transmembrane region" description="Helical" evidence="1">
    <location>
        <begin position="59"/>
        <end position="80"/>
    </location>
</feature>
<dbReference type="RefSeq" id="WP_157803731.1">
    <property type="nucleotide sequence ID" value="NZ_PGTZ01000007.1"/>
</dbReference>
<keyword evidence="1" id="KW-0812">Transmembrane</keyword>
<sequence length="153" mass="15026">MGRVASTTATVFAALGGFAVMVASALTWVLPVDGRSALAPSGATASSLLASTYQRSTDFTSSAGIVLLVTGALTTVGAIAGSRAMTALFAALSLIVGVDWLVSAGSAYDGVAAGHLAPGGWLGLGGAAVALVCSFDVRRNARGLSSTHGARRA</sequence>
<dbReference type="AlphaFoldDB" id="A0A2M8WS43"/>
<evidence type="ECO:0000256" key="1">
    <source>
        <dbReference type="SAM" id="Phobius"/>
    </source>
</evidence>
<dbReference type="Proteomes" id="UP000231586">
    <property type="component" value="Unassembled WGS sequence"/>
</dbReference>
<name>A0A2M8WS43_9MICO</name>
<comment type="caution">
    <text evidence="2">The sequence shown here is derived from an EMBL/GenBank/DDBJ whole genome shotgun (WGS) entry which is preliminary data.</text>
</comment>
<evidence type="ECO:0000313" key="2">
    <source>
        <dbReference type="EMBL" id="PJI93761.1"/>
    </source>
</evidence>
<protein>
    <submittedName>
        <fullName evidence="2">Uncharacterized protein</fullName>
    </submittedName>
</protein>